<organism evidence="4 5">
    <name type="scientific">Peribacillus asahii</name>
    <dbReference type="NCBI Taxonomy" id="228899"/>
    <lineage>
        <taxon>Bacteria</taxon>
        <taxon>Bacillati</taxon>
        <taxon>Bacillota</taxon>
        <taxon>Bacilli</taxon>
        <taxon>Bacillales</taxon>
        <taxon>Bacillaceae</taxon>
        <taxon>Peribacillus</taxon>
    </lineage>
</organism>
<keyword evidence="5" id="KW-1185">Reference proteome</keyword>
<keyword evidence="1" id="KW-0175">Coiled coil</keyword>
<gene>
    <name evidence="4" type="ORF">D1953_02590</name>
</gene>
<name>A0A398BIJ4_9BACI</name>
<keyword evidence="3" id="KW-0812">Transmembrane</keyword>
<dbReference type="Proteomes" id="UP000266016">
    <property type="component" value="Unassembled WGS sequence"/>
</dbReference>
<evidence type="ECO:0000256" key="2">
    <source>
        <dbReference type="SAM" id="MobiDB-lite"/>
    </source>
</evidence>
<feature type="transmembrane region" description="Helical" evidence="3">
    <location>
        <begin position="6"/>
        <end position="23"/>
    </location>
</feature>
<accession>A0A398BIJ4</accession>
<dbReference type="AlphaFoldDB" id="A0A398BIJ4"/>
<dbReference type="RefSeq" id="WP_119115572.1">
    <property type="nucleotide sequence ID" value="NZ_QWVS01000002.1"/>
</dbReference>
<feature type="region of interest" description="Disordered" evidence="2">
    <location>
        <begin position="56"/>
        <end position="76"/>
    </location>
</feature>
<protein>
    <submittedName>
        <fullName evidence="4">Uncharacterized protein</fullName>
    </submittedName>
</protein>
<keyword evidence="3" id="KW-0472">Membrane</keyword>
<evidence type="ECO:0000313" key="5">
    <source>
        <dbReference type="Proteomes" id="UP000266016"/>
    </source>
</evidence>
<dbReference type="EMBL" id="QWVS01000002">
    <property type="protein sequence ID" value="RID89464.1"/>
    <property type="molecule type" value="Genomic_DNA"/>
</dbReference>
<evidence type="ECO:0000256" key="3">
    <source>
        <dbReference type="SAM" id="Phobius"/>
    </source>
</evidence>
<evidence type="ECO:0000313" key="4">
    <source>
        <dbReference type="EMBL" id="RID89464.1"/>
    </source>
</evidence>
<feature type="coiled-coil region" evidence="1">
    <location>
        <begin position="79"/>
        <end position="109"/>
    </location>
</feature>
<comment type="caution">
    <text evidence="4">The sequence shown here is derived from an EMBL/GenBank/DDBJ whole genome shotgun (WGS) entry which is preliminary data.</text>
</comment>
<evidence type="ECO:0000256" key="1">
    <source>
        <dbReference type="SAM" id="Coils"/>
    </source>
</evidence>
<proteinExistence type="predicted"/>
<reference evidence="4 5" key="1">
    <citation type="submission" date="2018-08" db="EMBL/GenBank/DDBJ databases">
        <title>Bacillus jemisoniae sp. nov., Bacillus chryseoplanitiae sp. nov., Bacillus resnikiae sp. nov., and Bacillus frankliniae sp. nov., isolated from Viking spacecraft and associated surfaces.</title>
        <authorList>
            <person name="Seuylemezian A."/>
            <person name="Vaishampayan P."/>
        </authorList>
    </citation>
    <scope>NUCLEOTIDE SEQUENCE [LARGE SCALE GENOMIC DNA]</scope>
    <source>
        <strain evidence="4 5">MA001</strain>
    </source>
</reference>
<sequence length="166" mass="19359">MFEFLFENPFLLIILIGILSSMFKKRKEPNRTSPRQPEAPKKKWQEVIQEIQEEWEEKTTAKPIQEAKPVQSAEAVEIQEEDERRIAELKRLQQAYEEQQKRERESETVISTPSIASAAAKVISDDRSPVYHKELSFGKRELINGIIMSEVLGPPRAKRSLRQSRR</sequence>
<keyword evidence="3" id="KW-1133">Transmembrane helix</keyword>